<feature type="region of interest" description="Disordered" evidence="2">
    <location>
        <begin position="29"/>
        <end position="55"/>
    </location>
</feature>
<dbReference type="Pfam" id="PF02638">
    <property type="entry name" value="GHL10"/>
    <property type="match status" value="1"/>
</dbReference>
<dbReference type="RefSeq" id="WP_101028467.1">
    <property type="nucleotide sequence ID" value="NZ_CABMMZ010000026.1"/>
</dbReference>
<comment type="caution">
    <text evidence="5">The sequence shown here is derived from an EMBL/GenBank/DDBJ whole genome shotgun (WGS) entry which is preliminary data.</text>
</comment>
<evidence type="ECO:0000313" key="5">
    <source>
        <dbReference type="EMBL" id="PKD32397.1"/>
    </source>
</evidence>
<keyword evidence="6" id="KW-1185">Reference proteome</keyword>
<accession>A0A2N0UZG6</accession>
<keyword evidence="3" id="KW-1133">Transmembrane helix</keyword>
<dbReference type="InterPro" id="IPR052177">
    <property type="entry name" value="Divisome_Glycosyl_Hydrolase"/>
</dbReference>
<organism evidence="5 6">
    <name type="scientific">Ruminococcus bromii</name>
    <dbReference type="NCBI Taxonomy" id="40518"/>
    <lineage>
        <taxon>Bacteria</taxon>
        <taxon>Bacillati</taxon>
        <taxon>Bacillota</taxon>
        <taxon>Clostridia</taxon>
        <taxon>Eubacteriales</taxon>
        <taxon>Oscillospiraceae</taxon>
        <taxon>Ruminococcus</taxon>
    </lineage>
</organism>
<proteinExistence type="predicted"/>
<dbReference type="PANTHER" id="PTHR43405:SF1">
    <property type="entry name" value="GLYCOSYL HYDROLASE DIGH"/>
    <property type="match status" value="1"/>
</dbReference>
<evidence type="ECO:0000313" key="6">
    <source>
        <dbReference type="Proteomes" id="UP000233425"/>
    </source>
</evidence>
<feature type="transmembrane region" description="Helical" evidence="3">
    <location>
        <begin position="6"/>
        <end position="25"/>
    </location>
</feature>
<evidence type="ECO:0000259" key="4">
    <source>
        <dbReference type="Pfam" id="PF02638"/>
    </source>
</evidence>
<sequence length="410" mass="46741">MKNKKIVPIIVSVIAMLTVICISSFTREKPPKKQNDIDNIAALSSKATTDTPESDEEMRGVWVSYMELSMENESSKAQKAFEDKFTEIAQKCRESGFNTLIVQVRPFCDALYKSSYFPWSHILTGTQGENPQYDALQIMCDICKENNLKIHAWINPYRVSSNETPSKLSDNNPYIKNPEIAIKTDNGIFLDPSNETAQQLICDGVKEIAEKYDVDGIQFDDYFYPTEDESFDEKQYEAYIEKYGKENCMSLDNWRMQNVNTLICKVYRTIKSVDSSVEFGISPQGNIGNNDGLYADVKSWCTCKGFADYICPQIYFSLENPALTFEDCLDSWTSLDFDENVKLYVGLGGYKAGNGEYDEETWLLSDSILADEYDILRNNKSVRGFMLYSYNSLEDDTAKKEINNLINALN</sequence>
<dbReference type="AlphaFoldDB" id="A0A2N0UZG6"/>
<protein>
    <recommendedName>
        <fullName evidence="4">Glycosyl hydrolase-like 10 domain-containing protein</fullName>
    </recommendedName>
</protein>
<evidence type="ECO:0000256" key="3">
    <source>
        <dbReference type="SAM" id="Phobius"/>
    </source>
</evidence>
<keyword evidence="3" id="KW-0812">Transmembrane</keyword>
<keyword evidence="1" id="KW-0732">Signal</keyword>
<dbReference type="SUPFAM" id="SSF51445">
    <property type="entry name" value="(Trans)glycosidases"/>
    <property type="match status" value="1"/>
</dbReference>
<feature type="domain" description="Glycosyl hydrolase-like 10" evidence="4">
    <location>
        <begin position="57"/>
        <end position="362"/>
    </location>
</feature>
<dbReference type="EMBL" id="NNSR01000026">
    <property type="protein sequence ID" value="PKD32397.1"/>
    <property type="molecule type" value="Genomic_DNA"/>
</dbReference>
<dbReference type="InterPro" id="IPR003790">
    <property type="entry name" value="GHL10"/>
</dbReference>
<dbReference type="Gene3D" id="3.20.20.80">
    <property type="entry name" value="Glycosidases"/>
    <property type="match status" value="1"/>
</dbReference>
<evidence type="ECO:0000256" key="2">
    <source>
        <dbReference type="SAM" id="MobiDB-lite"/>
    </source>
</evidence>
<evidence type="ECO:0000256" key="1">
    <source>
        <dbReference type="ARBA" id="ARBA00022729"/>
    </source>
</evidence>
<keyword evidence="3" id="KW-0472">Membrane</keyword>
<name>A0A2N0UZG6_9FIRM</name>
<dbReference type="InterPro" id="IPR017853">
    <property type="entry name" value="GH"/>
</dbReference>
<dbReference type="PANTHER" id="PTHR43405">
    <property type="entry name" value="GLYCOSYL HYDROLASE DIGH"/>
    <property type="match status" value="1"/>
</dbReference>
<reference evidence="5" key="1">
    <citation type="journal article" date="2018" name="Environ. Microbiol.">
        <title>Sporulation capability and amylosome conservation among diverse human colonic and rumen isolates of the keystone starch-degrader Ruminococcus bromii.</title>
        <authorList>
            <person name="Mukhopadhya I."/>
            <person name="Morais S."/>
            <person name="Laverde-Gomez J."/>
            <person name="Sheridan P.O."/>
            <person name="Walker A.W."/>
            <person name="Kelly W."/>
            <person name="Klieve A.V."/>
            <person name="Ouwerkerk D."/>
            <person name="Duncan S.H."/>
            <person name="Louis P."/>
            <person name="Koropatkin N."/>
            <person name="Cockburn D."/>
            <person name="Kibler R."/>
            <person name="Cooper P.J."/>
            <person name="Sandoval C."/>
            <person name="Crost E."/>
            <person name="Juge N."/>
            <person name="Bayer E.A."/>
            <person name="Flint H.J."/>
        </authorList>
    </citation>
    <scope>NUCLEOTIDE SEQUENCE [LARGE SCALE GENOMIC DNA]</scope>
    <source>
        <strain evidence="5">ATCC 27255</strain>
    </source>
</reference>
<dbReference type="Proteomes" id="UP000233425">
    <property type="component" value="Unassembled WGS sequence"/>
</dbReference>
<gene>
    <name evidence="5" type="ORF">RBATCC27255_00345</name>
</gene>